<comment type="similarity">
    <text evidence="2 11">Belongs to the G-protein coupled receptor T2R family.</text>
</comment>
<comment type="caution">
    <text evidence="15">The sequence shown here is derived from an EMBL/GenBank/DDBJ whole genome shotgun (WGS) entry which is preliminary data.</text>
</comment>
<keyword evidence="7 12" id="KW-0297">G-protein coupled receptor</keyword>
<evidence type="ECO:0000256" key="1">
    <source>
        <dbReference type="ARBA" id="ARBA00004141"/>
    </source>
</evidence>
<evidence type="ECO:0000256" key="11">
    <source>
        <dbReference type="RuleBase" id="RU004423"/>
    </source>
</evidence>
<dbReference type="Pfam" id="PF05296">
    <property type="entry name" value="TAS2R"/>
    <property type="match status" value="1"/>
</dbReference>
<name>A0AAV2ZY27_PYXAD</name>
<dbReference type="Gene3D" id="1.20.1070.10">
    <property type="entry name" value="Rhodopsin 7-helix transmembrane proteins"/>
    <property type="match status" value="1"/>
</dbReference>
<feature type="transmembrane region" description="Helical" evidence="13">
    <location>
        <begin position="82"/>
        <end position="106"/>
    </location>
</feature>
<feature type="transmembrane region" description="Helical" evidence="13">
    <location>
        <begin position="44"/>
        <end position="62"/>
    </location>
</feature>
<evidence type="ECO:0000256" key="9">
    <source>
        <dbReference type="ARBA" id="ARBA00023170"/>
    </source>
</evidence>
<dbReference type="InterPro" id="IPR007960">
    <property type="entry name" value="TAS2R"/>
</dbReference>
<sequence>MSQTLIMGITAAQIVTCFFGFITNGFILGVNFQDWIRSIPLTTSDFYMSFMALINIFLQIWTAADWMCDQSEDQSREYFCKIVYACKMMTSSSSLLLTASLCLFYCSKIVVLKSHLLRWSQNHITSYYRPITAAILLLCILMALPLAWIGDDEEDRACKGFLVPCNQTRTSYMIRYRPVLIVFGYTLPVTCVLLSAFLILRSLIKHMKKMRVTIRVRMEAHVQAGYTVLLLLILFCIYFVLSLLLLIKMAPKGSIIYYTCYTTPLVYSLIHSLVLIKGHAKLRQTVAGFMKKLLWCKG</sequence>
<accession>A0AAV2ZY27</accession>
<dbReference type="EMBL" id="DYDO01000012">
    <property type="protein sequence ID" value="DBA14903.1"/>
    <property type="molecule type" value="Genomic_DNA"/>
</dbReference>
<evidence type="ECO:0000256" key="3">
    <source>
        <dbReference type="ARBA" id="ARBA00022480"/>
    </source>
</evidence>
<evidence type="ECO:0000256" key="6">
    <source>
        <dbReference type="ARBA" id="ARBA00022989"/>
    </source>
</evidence>
<dbReference type="PANTHER" id="PTHR11394">
    <property type="entry name" value="TASTE RECEPTOR TYPE 2"/>
    <property type="match status" value="1"/>
</dbReference>
<dbReference type="PROSITE" id="PS50262">
    <property type="entry name" value="G_PROTEIN_RECEP_F1_2"/>
    <property type="match status" value="1"/>
</dbReference>
<evidence type="ECO:0000256" key="10">
    <source>
        <dbReference type="ARBA" id="ARBA00023224"/>
    </source>
</evidence>
<dbReference type="GO" id="GO:0033038">
    <property type="term" value="F:bitter taste receptor activity"/>
    <property type="evidence" value="ECO:0007669"/>
    <property type="project" value="InterPro"/>
</dbReference>
<dbReference type="Proteomes" id="UP001181693">
    <property type="component" value="Unassembled WGS sequence"/>
</dbReference>
<keyword evidence="6 13" id="KW-1133">Transmembrane helix</keyword>
<keyword evidence="16" id="KW-1185">Reference proteome</keyword>
<keyword evidence="8 12" id="KW-0472">Membrane</keyword>
<evidence type="ECO:0000256" key="8">
    <source>
        <dbReference type="ARBA" id="ARBA00023136"/>
    </source>
</evidence>
<dbReference type="AlphaFoldDB" id="A0AAV2ZY27"/>
<evidence type="ECO:0000256" key="2">
    <source>
        <dbReference type="ARBA" id="ARBA00007376"/>
    </source>
</evidence>
<evidence type="ECO:0000256" key="12">
    <source>
        <dbReference type="RuleBase" id="RU004424"/>
    </source>
</evidence>
<feature type="transmembrane region" description="Helical" evidence="13">
    <location>
        <begin position="127"/>
        <end position="149"/>
    </location>
</feature>
<dbReference type="SUPFAM" id="SSF81321">
    <property type="entry name" value="Family A G protein-coupled receptor-like"/>
    <property type="match status" value="1"/>
</dbReference>
<dbReference type="PANTHER" id="PTHR11394:SF47">
    <property type="entry name" value="TASTE RECEPTOR TYPE 2 MEMBER 40"/>
    <property type="match status" value="1"/>
</dbReference>
<keyword evidence="4 12" id="KW-0716">Sensory transduction</keyword>
<keyword evidence="10 12" id="KW-0807">Transducer</keyword>
<keyword evidence="3 12" id="KW-0919">Taste</keyword>
<evidence type="ECO:0000256" key="5">
    <source>
        <dbReference type="ARBA" id="ARBA00022692"/>
    </source>
</evidence>
<dbReference type="GO" id="GO:0016020">
    <property type="term" value="C:membrane"/>
    <property type="evidence" value="ECO:0007669"/>
    <property type="project" value="UniProtKB-SubCell"/>
</dbReference>
<evidence type="ECO:0000256" key="4">
    <source>
        <dbReference type="ARBA" id="ARBA00022606"/>
    </source>
</evidence>
<evidence type="ECO:0000256" key="7">
    <source>
        <dbReference type="ARBA" id="ARBA00023040"/>
    </source>
</evidence>
<feature type="transmembrane region" description="Helical" evidence="13">
    <location>
        <begin position="6"/>
        <end position="32"/>
    </location>
</feature>
<evidence type="ECO:0000256" key="13">
    <source>
        <dbReference type="SAM" id="Phobius"/>
    </source>
</evidence>
<feature type="transmembrane region" description="Helical" evidence="13">
    <location>
        <begin position="225"/>
        <end position="249"/>
    </location>
</feature>
<reference evidence="15" key="1">
    <citation type="thesis" date="2020" institute="ProQuest LLC" country="789 East Eisenhower Parkway, Ann Arbor, MI, USA">
        <title>Comparative Genomics and Chromosome Evolution.</title>
        <authorList>
            <person name="Mudd A.B."/>
        </authorList>
    </citation>
    <scope>NUCLEOTIDE SEQUENCE</scope>
    <source>
        <strain evidence="15">1538</strain>
        <tissue evidence="15">Blood</tissue>
    </source>
</reference>
<proteinExistence type="inferred from homology"/>
<evidence type="ECO:0000313" key="15">
    <source>
        <dbReference type="EMBL" id="DBA14903.1"/>
    </source>
</evidence>
<gene>
    <name evidence="15" type="ORF">GDO54_004180</name>
</gene>
<dbReference type="GO" id="GO:0004930">
    <property type="term" value="F:G protein-coupled receptor activity"/>
    <property type="evidence" value="ECO:0007669"/>
    <property type="project" value="UniProtKB-KW"/>
</dbReference>
<keyword evidence="5 12" id="KW-0812">Transmembrane</keyword>
<comment type="subcellular location">
    <subcellularLocation>
        <location evidence="1 12">Membrane</location>
        <topology evidence="1 12">Multi-pass membrane protein</topology>
    </subcellularLocation>
</comment>
<feature type="transmembrane region" description="Helical" evidence="13">
    <location>
        <begin position="255"/>
        <end position="276"/>
    </location>
</feature>
<dbReference type="InterPro" id="IPR017452">
    <property type="entry name" value="GPCR_Rhodpsn_7TM"/>
</dbReference>
<organism evidence="15 16">
    <name type="scientific">Pyxicephalus adspersus</name>
    <name type="common">African bullfrog</name>
    <dbReference type="NCBI Taxonomy" id="30357"/>
    <lineage>
        <taxon>Eukaryota</taxon>
        <taxon>Metazoa</taxon>
        <taxon>Chordata</taxon>
        <taxon>Craniata</taxon>
        <taxon>Vertebrata</taxon>
        <taxon>Euteleostomi</taxon>
        <taxon>Amphibia</taxon>
        <taxon>Batrachia</taxon>
        <taxon>Anura</taxon>
        <taxon>Neobatrachia</taxon>
        <taxon>Ranoidea</taxon>
        <taxon>Pyxicephalidae</taxon>
        <taxon>Pyxicephalinae</taxon>
        <taxon>Pyxicephalus</taxon>
    </lineage>
</organism>
<feature type="domain" description="G-protein coupled receptors family 1 profile" evidence="14">
    <location>
        <begin position="2"/>
        <end position="275"/>
    </location>
</feature>
<feature type="transmembrane region" description="Helical" evidence="13">
    <location>
        <begin position="179"/>
        <end position="204"/>
    </location>
</feature>
<evidence type="ECO:0000259" key="14">
    <source>
        <dbReference type="PROSITE" id="PS50262"/>
    </source>
</evidence>
<evidence type="ECO:0000313" key="16">
    <source>
        <dbReference type="Proteomes" id="UP001181693"/>
    </source>
</evidence>
<protein>
    <recommendedName>
        <fullName evidence="12">Taste receptor type 2</fullName>
    </recommendedName>
</protein>
<keyword evidence="9 12" id="KW-0675">Receptor</keyword>